<dbReference type="Gene3D" id="3.20.20.370">
    <property type="entry name" value="Glycoside hydrolase/deacetylase"/>
    <property type="match status" value="1"/>
</dbReference>
<evidence type="ECO:0000313" key="5">
    <source>
        <dbReference type="Proteomes" id="UP000887222"/>
    </source>
</evidence>
<evidence type="ECO:0000256" key="2">
    <source>
        <dbReference type="SAM" id="SignalP"/>
    </source>
</evidence>
<dbReference type="PROSITE" id="PS51257">
    <property type="entry name" value="PROKAR_LIPOPROTEIN"/>
    <property type="match status" value="1"/>
</dbReference>
<feature type="chain" id="PRO_5046299310" description="NodB homology domain-containing protein" evidence="2">
    <location>
        <begin position="22"/>
        <end position="431"/>
    </location>
</feature>
<dbReference type="Proteomes" id="UP000887222">
    <property type="component" value="Unassembled WGS sequence"/>
</dbReference>
<dbReference type="EMBL" id="BPMK01000001">
    <property type="protein sequence ID" value="GIZ50096.1"/>
    <property type="molecule type" value="Genomic_DNA"/>
</dbReference>
<keyword evidence="5" id="KW-1185">Reference proteome</keyword>
<sequence>MRSYRALVNSLLLTLLAGLSACGGGGGGGSDGGSVSRPVTDSSPSPNPPATHPPPAGQDGPAADPGGTPGKDTPPDQTGGDKPDNEPVPEDDPPPPPPIESICATTIDRCLDLNAASLTRYLGGKRSAASYTFDDGYASSTTIAEIFEQSGWRATFYIVPGTVETLTGWDYWRAIAARGHEIGNHSMTHSIELNDPTLSEQTLMTEIVGAQQLIEQRLGMRPRTIAFPWHMYSARALEIAEKSHLSVRKLAIGESNYEFAFFDLAHDTTPEQALARANAQLTRVVDTDGWLVAGGHGVDGDGWSPVSSQFLRDHLAHAARFSSRLWVDTYEKVARYRACRPLFTPSVFTSAPGKAVVTLTGQHDPRLCTDPLTVAIPVKATLQSGFKASSRSGAAVDAVVVGERLLVSLRPGDEITVEVAPTLARPDTRYR</sequence>
<dbReference type="Pfam" id="PF01522">
    <property type="entry name" value="Polysacc_deac_1"/>
    <property type="match status" value="1"/>
</dbReference>
<evidence type="ECO:0000259" key="3">
    <source>
        <dbReference type="PROSITE" id="PS51677"/>
    </source>
</evidence>
<evidence type="ECO:0000313" key="4">
    <source>
        <dbReference type="EMBL" id="GIZ50096.1"/>
    </source>
</evidence>
<name>A0ABQ4PZ55_9BURK</name>
<feature type="domain" description="NodB homology" evidence="3">
    <location>
        <begin position="127"/>
        <end position="322"/>
    </location>
</feature>
<keyword evidence="2" id="KW-0732">Signal</keyword>
<evidence type="ECO:0000256" key="1">
    <source>
        <dbReference type="SAM" id="MobiDB-lite"/>
    </source>
</evidence>
<dbReference type="PANTHER" id="PTHR10587:SF137">
    <property type="entry name" value="4-DEOXY-4-FORMAMIDO-L-ARABINOSE-PHOSPHOUNDECAPRENOL DEFORMYLASE ARND-RELATED"/>
    <property type="match status" value="1"/>
</dbReference>
<organism evidence="4 5">
    <name type="scientific">Noviherbaspirillum aridicola</name>
    <dbReference type="NCBI Taxonomy" id="2849687"/>
    <lineage>
        <taxon>Bacteria</taxon>
        <taxon>Pseudomonadati</taxon>
        <taxon>Pseudomonadota</taxon>
        <taxon>Betaproteobacteria</taxon>
        <taxon>Burkholderiales</taxon>
        <taxon>Oxalobacteraceae</taxon>
        <taxon>Noviherbaspirillum</taxon>
    </lineage>
</organism>
<dbReference type="InterPro" id="IPR050248">
    <property type="entry name" value="Polysacc_deacetylase_ArnD"/>
</dbReference>
<protein>
    <recommendedName>
        <fullName evidence="3">NodB homology domain-containing protein</fullName>
    </recommendedName>
</protein>
<reference evidence="4 5" key="1">
    <citation type="journal article" date="2022" name="Int. J. Syst. Evol. Microbiol.">
        <title>Noviherbaspirillum aridicola sp. nov., isolated from an arid soil in Pakistan.</title>
        <authorList>
            <person name="Khan I.U."/>
            <person name="Saqib M."/>
            <person name="Amin A."/>
            <person name="Hussain F."/>
            <person name="Li L."/>
            <person name="Liu Y.H."/>
            <person name="Fang B.Z."/>
            <person name="Ahmed I."/>
            <person name="Li W.J."/>
        </authorList>
    </citation>
    <scope>NUCLEOTIDE SEQUENCE [LARGE SCALE GENOMIC DNA]</scope>
    <source>
        <strain evidence="4 5">NCCP-691</strain>
    </source>
</reference>
<feature type="region of interest" description="Disordered" evidence="1">
    <location>
        <begin position="25"/>
        <end position="102"/>
    </location>
</feature>
<dbReference type="InterPro" id="IPR011330">
    <property type="entry name" value="Glyco_hydro/deAcase_b/a-brl"/>
</dbReference>
<feature type="signal peptide" evidence="2">
    <location>
        <begin position="1"/>
        <end position="21"/>
    </location>
</feature>
<proteinExistence type="predicted"/>
<feature type="compositionally biased region" description="Pro residues" evidence="1">
    <location>
        <begin position="45"/>
        <end position="56"/>
    </location>
</feature>
<dbReference type="PANTHER" id="PTHR10587">
    <property type="entry name" value="GLYCOSYL TRANSFERASE-RELATED"/>
    <property type="match status" value="1"/>
</dbReference>
<dbReference type="PROSITE" id="PS51677">
    <property type="entry name" value="NODB"/>
    <property type="match status" value="1"/>
</dbReference>
<gene>
    <name evidence="4" type="ORF">NCCP691_01100</name>
</gene>
<feature type="compositionally biased region" description="Low complexity" evidence="1">
    <location>
        <begin position="57"/>
        <end position="66"/>
    </location>
</feature>
<dbReference type="InterPro" id="IPR002509">
    <property type="entry name" value="NODB_dom"/>
</dbReference>
<dbReference type="RefSeq" id="WP_220806284.1">
    <property type="nucleotide sequence ID" value="NZ_BPMK01000001.1"/>
</dbReference>
<accession>A0ABQ4PZ55</accession>
<dbReference type="SUPFAM" id="SSF88713">
    <property type="entry name" value="Glycoside hydrolase/deacetylase"/>
    <property type="match status" value="1"/>
</dbReference>
<comment type="caution">
    <text evidence="4">The sequence shown here is derived from an EMBL/GenBank/DDBJ whole genome shotgun (WGS) entry which is preliminary data.</text>
</comment>